<reference evidence="1" key="1">
    <citation type="journal article" date="2022" name="bioRxiv">
        <title>Sequencing and chromosome-scale assembly of the giantPleurodeles waltlgenome.</title>
        <authorList>
            <person name="Brown T."/>
            <person name="Elewa A."/>
            <person name="Iarovenko S."/>
            <person name="Subramanian E."/>
            <person name="Araus A.J."/>
            <person name="Petzold A."/>
            <person name="Susuki M."/>
            <person name="Suzuki K.-i.T."/>
            <person name="Hayashi T."/>
            <person name="Toyoda A."/>
            <person name="Oliveira C."/>
            <person name="Osipova E."/>
            <person name="Leigh N.D."/>
            <person name="Simon A."/>
            <person name="Yun M.H."/>
        </authorList>
    </citation>
    <scope>NUCLEOTIDE SEQUENCE</scope>
    <source>
        <strain evidence="1">20211129_DDA</strain>
        <tissue evidence="1">Liver</tissue>
    </source>
</reference>
<keyword evidence="2" id="KW-1185">Reference proteome</keyword>
<dbReference type="EMBL" id="JANPWB010000014">
    <property type="protein sequence ID" value="KAJ1101003.1"/>
    <property type="molecule type" value="Genomic_DNA"/>
</dbReference>
<protein>
    <submittedName>
        <fullName evidence="1">Uncharacterized protein</fullName>
    </submittedName>
</protein>
<gene>
    <name evidence="1" type="ORF">NDU88_006078</name>
</gene>
<proteinExistence type="predicted"/>
<sequence length="180" mass="18962">MGGQDEDLGLVCIELKAAISHPVGDCFHALVEIVAGLVWFVGEGDDELGGAMVLAQSVIHLWKVPAAVFGSSLRTMEGCGVGVLWFFEVEVEVSEQGVVGGCDGLCGDEVCDGVSEWCAGSGRVIDDGSPDGGCRAGMWLEVEVFHQVVGGSTRGPGAGHVRVTDKRRQACLRHASERRH</sequence>
<organism evidence="1 2">
    <name type="scientific">Pleurodeles waltl</name>
    <name type="common">Iberian ribbed newt</name>
    <dbReference type="NCBI Taxonomy" id="8319"/>
    <lineage>
        <taxon>Eukaryota</taxon>
        <taxon>Metazoa</taxon>
        <taxon>Chordata</taxon>
        <taxon>Craniata</taxon>
        <taxon>Vertebrata</taxon>
        <taxon>Euteleostomi</taxon>
        <taxon>Amphibia</taxon>
        <taxon>Batrachia</taxon>
        <taxon>Caudata</taxon>
        <taxon>Salamandroidea</taxon>
        <taxon>Salamandridae</taxon>
        <taxon>Pleurodelinae</taxon>
        <taxon>Pleurodeles</taxon>
    </lineage>
</organism>
<accession>A0AAV7MC93</accession>
<evidence type="ECO:0000313" key="2">
    <source>
        <dbReference type="Proteomes" id="UP001066276"/>
    </source>
</evidence>
<dbReference type="Proteomes" id="UP001066276">
    <property type="component" value="Chromosome 10"/>
</dbReference>
<name>A0AAV7MC93_PLEWA</name>
<comment type="caution">
    <text evidence="1">The sequence shown here is derived from an EMBL/GenBank/DDBJ whole genome shotgun (WGS) entry which is preliminary data.</text>
</comment>
<dbReference type="AlphaFoldDB" id="A0AAV7MC93"/>
<evidence type="ECO:0000313" key="1">
    <source>
        <dbReference type="EMBL" id="KAJ1101003.1"/>
    </source>
</evidence>